<dbReference type="Pfam" id="PF06280">
    <property type="entry name" value="fn3_5"/>
    <property type="match status" value="1"/>
</dbReference>
<dbReference type="InterPro" id="IPR022398">
    <property type="entry name" value="Peptidase_S8_His-AS"/>
</dbReference>
<feature type="active site" description="Charge relay system" evidence="6">
    <location>
        <position position="169"/>
    </location>
</feature>
<dbReference type="InterPro" id="IPR050131">
    <property type="entry name" value="Peptidase_S8_subtilisin-like"/>
</dbReference>
<name>A0ABY0HHS4_9PEZI</name>
<dbReference type="InterPro" id="IPR036852">
    <property type="entry name" value="Peptidase_S8/S53_dom_sf"/>
</dbReference>
<dbReference type="InterPro" id="IPR023827">
    <property type="entry name" value="Peptidase_S8_Asp-AS"/>
</dbReference>
<dbReference type="EMBL" id="QJNS01000036">
    <property type="protein sequence ID" value="RYO91756.1"/>
    <property type="molecule type" value="Genomic_DNA"/>
</dbReference>
<keyword evidence="4 6" id="KW-0378">Hydrolase</keyword>
<dbReference type="InterPro" id="IPR010435">
    <property type="entry name" value="C5a/SBT2-like_Fn3"/>
</dbReference>
<keyword evidence="3" id="KW-0732">Signal</keyword>
<keyword evidence="11" id="KW-1185">Reference proteome</keyword>
<sequence>MKLQYALFPLFGGALAQDAPHLSHDLDAIADVEPSVVPGAYIVELEDNEDTRSFYGDLRSQNMEAEPRLDLSYSLFKGCSFQLKNMSDVEVVAQSISEMPKVRKMWPVRIREIPKDELVWAGNAEAARSSLRKRQEPGNDTYPPHVMTQVDQLRAEGFTGAGIRIGVVDSGVDYNHPALGGGCFGDGCLIGYGTDLVGDEYNGRNAPVPDPDPHDRCGGHGTHVAGIIAAQENELGFTGAAPGVTLGMYRVFGCNGGSSDDVLMAAFNQAFEDGSDIITASVASASGWSEDPWAVLAQRIVEAGVPVTISAGNSGSAGLFYASAAANGKKVTAVASVDNTEIPFVLSTATFRAGNGSAESFGWQDGFPQYGNVSLPLWAVSNSTEAEDDACNPLPDDTPDLADYMVLIRETWSLCGLPDQAENLAAKGARYIMVYRSVPDGPITVDVQFVPKIASIGMVTSEQGAEWVRLLNEGKRVTVDMVESSRAPPFLDIIPNTERGGLLSEFTSWGPTWEVDVKPQVAAPGGNILSTYPLDLGGYAVESGTSMSCPLVAAAYALVAEARGTLDPSTLERLFSSTASRKVWAEGSSDRLAPVAQQGGGLIQAYDAAYATTILSVASISFNDTDNFVPSANFTIENLGSEEVTYELGHLEAVTMYTFNEGELYPAFYPNPIADAYATLEFSESKVTIPAGGSKEITVIPTPPSGLDEKLLPVYSGYITVNGSSGESLSIPYLGVVGSMYAAPSVLDPDWVFVSNYNDFTLPKVAENTVFTIPYPTDPTGQPQVIDANYPASVIQLNVGTTLLRCDLVPHNGYGNATAGDVSKVAPIGSITTFPIEYSSRSYYITIFTGMLADGTVAPEGRYSFRVQALKIFGDVAKEDDYETVETVAFEIVYT</sequence>
<keyword evidence="5 6" id="KW-0720">Serine protease</keyword>
<comment type="similarity">
    <text evidence="1 6 7">Belongs to the peptidase S8 family.</text>
</comment>
<dbReference type="InterPro" id="IPR015500">
    <property type="entry name" value="Peptidase_S8_subtilisin-rel"/>
</dbReference>
<dbReference type="InterPro" id="IPR023828">
    <property type="entry name" value="Peptidase_S8_Ser-AS"/>
</dbReference>
<evidence type="ECO:0000256" key="1">
    <source>
        <dbReference type="ARBA" id="ARBA00011073"/>
    </source>
</evidence>
<dbReference type="PROSITE" id="PS00138">
    <property type="entry name" value="SUBTILASE_SER"/>
    <property type="match status" value="1"/>
</dbReference>
<dbReference type="InterPro" id="IPR034187">
    <property type="entry name" value="Peptidases_S8_5"/>
</dbReference>
<evidence type="ECO:0000256" key="4">
    <source>
        <dbReference type="ARBA" id="ARBA00022801"/>
    </source>
</evidence>
<evidence type="ECO:0000256" key="7">
    <source>
        <dbReference type="RuleBase" id="RU003355"/>
    </source>
</evidence>
<feature type="active site" description="Charge relay system" evidence="6">
    <location>
        <position position="220"/>
    </location>
</feature>
<dbReference type="Proteomes" id="UP000294003">
    <property type="component" value="Unassembled WGS sequence"/>
</dbReference>
<dbReference type="CDD" id="cd07489">
    <property type="entry name" value="Peptidases_S8_5"/>
    <property type="match status" value="1"/>
</dbReference>
<dbReference type="Gene3D" id="3.40.50.200">
    <property type="entry name" value="Peptidase S8/S53 domain"/>
    <property type="match status" value="2"/>
</dbReference>
<accession>A0ABY0HHS4</accession>
<evidence type="ECO:0000256" key="6">
    <source>
        <dbReference type="PROSITE-ProRule" id="PRU01240"/>
    </source>
</evidence>
<dbReference type="Pfam" id="PF00082">
    <property type="entry name" value="Peptidase_S8"/>
    <property type="match status" value="1"/>
</dbReference>
<gene>
    <name evidence="10" type="ORF">DL762_001975</name>
</gene>
<feature type="active site" description="Charge relay system" evidence="6">
    <location>
        <position position="546"/>
    </location>
</feature>
<evidence type="ECO:0000313" key="10">
    <source>
        <dbReference type="EMBL" id="RYO91756.1"/>
    </source>
</evidence>
<protein>
    <recommendedName>
        <fullName evidence="12">Peptidase S8/S53 domain-containing protein</fullName>
    </recommendedName>
</protein>
<feature type="domain" description="Peptidase S8/S53" evidence="8">
    <location>
        <begin position="160"/>
        <end position="582"/>
    </location>
</feature>
<dbReference type="SUPFAM" id="SSF52743">
    <property type="entry name" value="Subtilisin-like"/>
    <property type="match status" value="1"/>
</dbReference>
<dbReference type="CDD" id="cd02124">
    <property type="entry name" value="PA_PoS1_like"/>
    <property type="match status" value="1"/>
</dbReference>
<evidence type="ECO:0008006" key="12">
    <source>
        <dbReference type="Google" id="ProtNLM"/>
    </source>
</evidence>
<evidence type="ECO:0000256" key="5">
    <source>
        <dbReference type="ARBA" id="ARBA00022825"/>
    </source>
</evidence>
<dbReference type="InterPro" id="IPR000209">
    <property type="entry name" value="Peptidase_S8/S53_dom"/>
</dbReference>
<dbReference type="PROSITE" id="PS00136">
    <property type="entry name" value="SUBTILASE_ASP"/>
    <property type="match status" value="1"/>
</dbReference>
<dbReference type="PANTHER" id="PTHR43806:SF66">
    <property type="entry name" value="SERIN ENDOPEPTIDASE"/>
    <property type="match status" value="1"/>
</dbReference>
<evidence type="ECO:0000259" key="8">
    <source>
        <dbReference type="Pfam" id="PF00082"/>
    </source>
</evidence>
<evidence type="ECO:0000259" key="9">
    <source>
        <dbReference type="Pfam" id="PF06280"/>
    </source>
</evidence>
<dbReference type="Gene3D" id="2.60.40.1710">
    <property type="entry name" value="Subtilisin-like superfamily"/>
    <property type="match status" value="1"/>
</dbReference>
<dbReference type="PROSITE" id="PS00137">
    <property type="entry name" value="SUBTILASE_HIS"/>
    <property type="match status" value="1"/>
</dbReference>
<dbReference type="PROSITE" id="PS51892">
    <property type="entry name" value="SUBTILASE"/>
    <property type="match status" value="1"/>
</dbReference>
<proteinExistence type="inferred from homology"/>
<feature type="domain" description="C5a peptidase/Subtilisin-like protease SBT2-like Fn3-like" evidence="9">
    <location>
        <begin position="620"/>
        <end position="734"/>
    </location>
</feature>
<dbReference type="Gene3D" id="3.50.30.30">
    <property type="match status" value="1"/>
</dbReference>
<keyword evidence="2 6" id="KW-0645">Protease</keyword>
<organism evidence="10 11">
    <name type="scientific">Monosporascus cannonballus</name>
    <dbReference type="NCBI Taxonomy" id="155416"/>
    <lineage>
        <taxon>Eukaryota</taxon>
        <taxon>Fungi</taxon>
        <taxon>Dikarya</taxon>
        <taxon>Ascomycota</taxon>
        <taxon>Pezizomycotina</taxon>
        <taxon>Sordariomycetes</taxon>
        <taxon>Xylariomycetidae</taxon>
        <taxon>Xylariales</taxon>
        <taxon>Xylariales incertae sedis</taxon>
        <taxon>Monosporascus</taxon>
    </lineage>
</organism>
<evidence type="ECO:0000256" key="2">
    <source>
        <dbReference type="ARBA" id="ARBA00022670"/>
    </source>
</evidence>
<reference evidence="10 11" key="1">
    <citation type="submission" date="2018-06" db="EMBL/GenBank/DDBJ databases">
        <title>Complete Genomes of Monosporascus.</title>
        <authorList>
            <person name="Robinson A.J."/>
            <person name="Natvig D.O."/>
        </authorList>
    </citation>
    <scope>NUCLEOTIDE SEQUENCE [LARGE SCALE GENOMIC DNA]</scope>
    <source>
        <strain evidence="10 11">CBS 609.92</strain>
    </source>
</reference>
<dbReference type="PANTHER" id="PTHR43806">
    <property type="entry name" value="PEPTIDASE S8"/>
    <property type="match status" value="1"/>
</dbReference>
<evidence type="ECO:0000256" key="3">
    <source>
        <dbReference type="ARBA" id="ARBA00022729"/>
    </source>
</evidence>
<evidence type="ECO:0000313" key="11">
    <source>
        <dbReference type="Proteomes" id="UP000294003"/>
    </source>
</evidence>
<dbReference type="PRINTS" id="PR00723">
    <property type="entry name" value="SUBTILISIN"/>
</dbReference>
<comment type="caution">
    <text evidence="10">The sequence shown here is derived from an EMBL/GenBank/DDBJ whole genome shotgun (WGS) entry which is preliminary data.</text>
</comment>